<reference evidence="2" key="1">
    <citation type="submission" date="2019-06" db="EMBL/GenBank/DDBJ databases">
        <title>Gordonia isolated from sludge of a wastewater treatment plant.</title>
        <authorList>
            <person name="Tamura T."/>
            <person name="Aoyama K."/>
            <person name="Kang Y."/>
            <person name="Saito S."/>
            <person name="Akiyama N."/>
            <person name="Yazawa K."/>
            <person name="Gonoi T."/>
            <person name="Mikami Y."/>
        </authorList>
    </citation>
    <scope>NUCLEOTIDE SEQUENCE [LARGE SCALE GENOMIC DNA]</scope>
    <source>
        <strain evidence="2">NBRC 107697</strain>
    </source>
</reference>
<evidence type="ECO:0000313" key="2">
    <source>
        <dbReference type="Proteomes" id="UP000444980"/>
    </source>
</evidence>
<dbReference type="Proteomes" id="UP000444980">
    <property type="component" value="Unassembled WGS sequence"/>
</dbReference>
<organism evidence="1 2">
    <name type="scientific">Gordonia crocea</name>
    <dbReference type="NCBI Taxonomy" id="589162"/>
    <lineage>
        <taxon>Bacteria</taxon>
        <taxon>Bacillati</taxon>
        <taxon>Actinomycetota</taxon>
        <taxon>Actinomycetes</taxon>
        <taxon>Mycobacteriales</taxon>
        <taxon>Gordoniaceae</taxon>
        <taxon>Gordonia</taxon>
    </lineage>
</organism>
<keyword evidence="2" id="KW-1185">Reference proteome</keyword>
<proteinExistence type="predicted"/>
<accession>A0A7M3SV20</accession>
<dbReference type="EMBL" id="BJOU01000001">
    <property type="protein sequence ID" value="GED96494.1"/>
    <property type="molecule type" value="Genomic_DNA"/>
</dbReference>
<evidence type="ECO:0000313" key="1">
    <source>
        <dbReference type="EMBL" id="GED96494.1"/>
    </source>
</evidence>
<dbReference type="InterPro" id="IPR014942">
    <property type="entry name" value="AbiEii"/>
</dbReference>
<comment type="caution">
    <text evidence="1">The sequence shown here is derived from an EMBL/GenBank/DDBJ whole genome shotgun (WGS) entry which is preliminary data.</text>
</comment>
<dbReference type="Pfam" id="PF08843">
    <property type="entry name" value="AbiEii"/>
    <property type="match status" value="1"/>
</dbReference>
<evidence type="ECO:0008006" key="3">
    <source>
        <dbReference type="Google" id="ProtNLM"/>
    </source>
</evidence>
<name>A0A7M3SV20_9ACTN</name>
<dbReference type="RefSeq" id="WP_161925961.1">
    <property type="nucleotide sequence ID" value="NZ_BJOU01000001.1"/>
</dbReference>
<dbReference type="AlphaFoldDB" id="A0A7M3SV20"/>
<sequence>MSDPAKVFRALQKQAMANGRTTLAEVELHVLDGILVRLAASSYRDQFVLKGGVLLAAFGNRRPTRDVDVAALDLDNDPEEMARVVREILSTPADDGVAFDLDSIRAEAIRDEDEYAGVRVTFKAKVHNAETHPHIDINVGDPIEPEPEEIAVAPTLSTAGLIRLRGYPIPMVIAEKLVTAVQRGTASTRWRDFGDVWTLSRNHDLDGDVVLKAVDVIATHRQATLMSLRDVLEGFPPGTATKWSNWWRKNKHPVPDDFTTVIAGVIEFGDPVVLRQITGKVWDCSVLQWS</sequence>
<protein>
    <recommendedName>
        <fullName evidence="3">Nucleotidyl transferase AbiEii/AbiGii toxin family protein</fullName>
    </recommendedName>
</protein>
<dbReference type="OrthoDB" id="9808443at2"/>
<gene>
    <name evidence="1" type="ORF">nbrc107697_05330</name>
</gene>